<keyword evidence="8" id="KW-0732">Signal</keyword>
<evidence type="ECO:0000256" key="8">
    <source>
        <dbReference type="SAM" id="SignalP"/>
    </source>
</evidence>
<dbReference type="GO" id="GO:0008360">
    <property type="term" value="P:regulation of cell shape"/>
    <property type="evidence" value="ECO:0007669"/>
    <property type="project" value="UniProtKB-UniRule"/>
</dbReference>
<dbReference type="Gene3D" id="1.10.101.10">
    <property type="entry name" value="PGBD-like superfamily/PGBD"/>
    <property type="match status" value="1"/>
</dbReference>
<dbReference type="Pfam" id="PF03734">
    <property type="entry name" value="YkuD"/>
    <property type="match status" value="1"/>
</dbReference>
<evidence type="ECO:0000256" key="4">
    <source>
        <dbReference type="ARBA" id="ARBA00022960"/>
    </source>
</evidence>
<dbReference type="Pfam" id="PF01471">
    <property type="entry name" value="PG_binding_1"/>
    <property type="match status" value="1"/>
</dbReference>
<dbReference type="PROSITE" id="PS52029">
    <property type="entry name" value="LD_TPASE"/>
    <property type="match status" value="1"/>
</dbReference>
<dbReference type="InterPro" id="IPR005490">
    <property type="entry name" value="LD_TPept_cat_dom"/>
</dbReference>
<reference evidence="11 12" key="1">
    <citation type="submission" date="2018-06" db="EMBL/GenBank/DDBJ databases">
        <title>Whole genome sequencing of four bacterial strains from South Shetland trench revealing bio-synthetic gene clusters.</title>
        <authorList>
            <person name="Abdel-Mageed W.M."/>
            <person name="Lehri B."/>
            <person name="Jarmusch S.A."/>
            <person name="Miranda K."/>
            <person name="Goodfellow M."/>
            <person name="Jaspars M."/>
            <person name="Karlyshev A.V."/>
        </authorList>
    </citation>
    <scope>NUCLEOTIDE SEQUENCE [LARGE SCALE GENOMIC DNA]</scope>
    <source>
        <strain evidence="11 12">SST2</strain>
    </source>
</reference>
<evidence type="ECO:0000256" key="3">
    <source>
        <dbReference type="ARBA" id="ARBA00022679"/>
    </source>
</evidence>
<protein>
    <submittedName>
        <fullName evidence="10">L,D-transpeptidase family protein</fullName>
    </submittedName>
    <submittedName>
        <fullName evidence="11">Murein L,D-transpeptidase</fullName>
    </submittedName>
</protein>
<dbReference type="InterPro" id="IPR002477">
    <property type="entry name" value="Peptidoglycan-bd-like"/>
</dbReference>
<dbReference type="Proteomes" id="UP000683436">
    <property type="component" value="Chromosome"/>
</dbReference>
<dbReference type="InterPro" id="IPR038063">
    <property type="entry name" value="Transpep_catalytic_dom"/>
</dbReference>
<dbReference type="InterPro" id="IPR036366">
    <property type="entry name" value="PGBDSf"/>
</dbReference>
<proteinExistence type="inferred from homology"/>
<dbReference type="PANTHER" id="PTHR41533:SF2">
    <property type="entry name" value="BLR7131 PROTEIN"/>
    <property type="match status" value="1"/>
</dbReference>
<dbReference type="SUPFAM" id="SSF47090">
    <property type="entry name" value="PGBD-like"/>
    <property type="match status" value="1"/>
</dbReference>
<dbReference type="GO" id="GO:0016740">
    <property type="term" value="F:transferase activity"/>
    <property type="evidence" value="ECO:0007669"/>
    <property type="project" value="UniProtKB-KW"/>
</dbReference>
<evidence type="ECO:0000256" key="6">
    <source>
        <dbReference type="ARBA" id="ARBA00023316"/>
    </source>
</evidence>
<accession>A0A365PW61</accession>
<dbReference type="CDD" id="cd16913">
    <property type="entry name" value="YkuD_like"/>
    <property type="match status" value="1"/>
</dbReference>
<evidence type="ECO:0000259" key="9">
    <source>
        <dbReference type="PROSITE" id="PS52029"/>
    </source>
</evidence>
<evidence type="ECO:0000313" key="12">
    <source>
        <dbReference type="Proteomes" id="UP000252554"/>
    </source>
</evidence>
<reference evidence="10 13" key="2">
    <citation type="submission" date="2021-06" db="EMBL/GenBank/DDBJ databases">
        <title>Microbial metabolic specificity influences pelagic lipid remineralization.</title>
        <authorList>
            <person name="Behrendt L."/>
            <person name="Hunter J.E."/>
            <person name="Alcolombri U."/>
            <person name="Smriga S."/>
            <person name="Mincer T."/>
            <person name="Lowenstein D.P."/>
            <person name="Peaudecerf F.J."/>
            <person name="Fernandez V.I."/>
            <person name="Fredricks H."/>
            <person name="Almblad H."/>
            <person name="Harrison J.J."/>
            <person name="Stocker R."/>
            <person name="Van Mooy B.A.S."/>
        </authorList>
    </citation>
    <scope>NUCLEOTIDE SEQUENCE [LARGE SCALE GENOMIC DNA]</scope>
    <source>
        <strain evidence="10 13">A252</strain>
    </source>
</reference>
<evidence type="ECO:0000313" key="13">
    <source>
        <dbReference type="Proteomes" id="UP000683436"/>
    </source>
</evidence>
<feature type="chain" id="PRO_5016577995" evidence="8">
    <location>
        <begin position="23"/>
        <end position="546"/>
    </location>
</feature>
<evidence type="ECO:0000313" key="11">
    <source>
        <dbReference type="EMBL" id="RBA59824.1"/>
    </source>
</evidence>
<evidence type="ECO:0000256" key="7">
    <source>
        <dbReference type="PROSITE-ProRule" id="PRU01373"/>
    </source>
</evidence>
<dbReference type="InterPro" id="IPR045380">
    <property type="entry name" value="LD_TPept_scaffold_dom"/>
</dbReference>
<dbReference type="EMBL" id="CP076683">
    <property type="protein sequence ID" value="QWV18132.1"/>
    <property type="molecule type" value="Genomic_DNA"/>
</dbReference>
<dbReference type="Pfam" id="PF20142">
    <property type="entry name" value="Scaffold"/>
    <property type="match status" value="1"/>
</dbReference>
<sequence length="546" mass="61159">MYKKHTSGLLFTLLLAPWLAAAEPIPEPAGSIQGVLQNLPSACGQPLADVDTTALERLSELYRRKQFDMLWTSYAQIDALLVQLEALVDDGLEPAAYHPEAIRRAMLTATRDPLHRECSDVLASHAYLSALGHLAQGRLPQDRIEPVWHSPDAAATPKAEAHLMSIASEGLEHLEHTFNKARPSLEQYNNLRKAYARLRDQPEPEWQRIPAGQTLRPGMSDPRVPLLWQRLSADGYLLATAAAPGGVDDRYSDQLVDALKAFQRRHALQDDGILGADTLTELNATPADRLNQLRVNLERFRWLSADIEPRSLLVDIAGGRVIYFRDSSPQWEARSQVGRNTRQTPSIKSIVTRITLNPTWTVPPTILREDKLPQIRENPGYLAQHNMQVLDYEGRVLDPATVDWSNPGRILLRQAAGPDNPLGRVVIRFANPYSIYLHDTPSQGLFARSQRAFSSGCVRVESVMQLVDLLLSEAERERVAQLLDTGLTYEYRPTEPTPILLAYWTAEADSNGLPRYRPDVYRRDQKLLAALQAADRGLVRPAINPH</sequence>
<comment type="similarity">
    <text evidence="2">Belongs to the YkuD family.</text>
</comment>
<dbReference type="RefSeq" id="WP_128119857.1">
    <property type="nucleotide sequence ID" value="NZ_CP076683.1"/>
</dbReference>
<dbReference type="AlphaFoldDB" id="A0A365PW61"/>
<dbReference type="UniPathway" id="UPA00219"/>
<dbReference type="EMBL" id="QNTV01000004">
    <property type="protein sequence ID" value="RBA59824.1"/>
    <property type="molecule type" value="Genomic_DNA"/>
</dbReference>
<feature type="active site" description="Nucleophile" evidence="7">
    <location>
        <position position="457"/>
    </location>
</feature>
<keyword evidence="5 7" id="KW-0573">Peptidoglycan synthesis</keyword>
<keyword evidence="13" id="KW-1185">Reference proteome</keyword>
<keyword evidence="3" id="KW-0808">Transferase</keyword>
<evidence type="ECO:0000256" key="1">
    <source>
        <dbReference type="ARBA" id="ARBA00004752"/>
    </source>
</evidence>
<evidence type="ECO:0000256" key="2">
    <source>
        <dbReference type="ARBA" id="ARBA00005992"/>
    </source>
</evidence>
<feature type="domain" description="L,D-TPase catalytic" evidence="9">
    <location>
        <begin position="310"/>
        <end position="482"/>
    </location>
</feature>
<dbReference type="PANTHER" id="PTHR41533">
    <property type="entry name" value="L,D-TRANSPEPTIDASE HI_1667-RELATED"/>
    <property type="match status" value="1"/>
</dbReference>
<dbReference type="Proteomes" id="UP000252554">
    <property type="component" value="Unassembled WGS sequence"/>
</dbReference>
<dbReference type="InterPro" id="IPR036365">
    <property type="entry name" value="PGBD-like_sf"/>
</dbReference>
<name>A0A365PW61_9GAMM</name>
<dbReference type="SUPFAM" id="SSF141523">
    <property type="entry name" value="L,D-transpeptidase catalytic domain-like"/>
    <property type="match status" value="1"/>
</dbReference>
<feature type="signal peptide" evidence="8">
    <location>
        <begin position="1"/>
        <end position="22"/>
    </location>
</feature>
<evidence type="ECO:0000256" key="5">
    <source>
        <dbReference type="ARBA" id="ARBA00022984"/>
    </source>
</evidence>
<keyword evidence="6 7" id="KW-0961">Cell wall biogenesis/degradation</keyword>
<evidence type="ECO:0000313" key="10">
    <source>
        <dbReference type="EMBL" id="QWV18132.1"/>
    </source>
</evidence>
<dbReference type="GO" id="GO:0004180">
    <property type="term" value="F:carboxypeptidase activity"/>
    <property type="evidence" value="ECO:0007669"/>
    <property type="project" value="UniProtKB-ARBA"/>
</dbReference>
<feature type="active site" description="Proton donor/acceptor" evidence="7">
    <location>
        <position position="438"/>
    </location>
</feature>
<dbReference type="GO" id="GO:0071555">
    <property type="term" value="P:cell wall organization"/>
    <property type="evidence" value="ECO:0007669"/>
    <property type="project" value="UniProtKB-UniRule"/>
</dbReference>
<gene>
    <name evidence="11" type="ORF">DQ403_07600</name>
    <name evidence="10" type="ORF">KQ248_05485</name>
</gene>
<comment type="pathway">
    <text evidence="1 7">Cell wall biogenesis; peptidoglycan biosynthesis.</text>
</comment>
<keyword evidence="4 7" id="KW-0133">Cell shape</keyword>
<dbReference type="GO" id="GO:0009252">
    <property type="term" value="P:peptidoglycan biosynthetic process"/>
    <property type="evidence" value="ECO:0007669"/>
    <property type="project" value="UniProtKB-UniPathway"/>
</dbReference>
<dbReference type="Gene3D" id="2.40.440.10">
    <property type="entry name" value="L,D-transpeptidase catalytic domain-like"/>
    <property type="match status" value="1"/>
</dbReference>
<dbReference type="InterPro" id="IPR052905">
    <property type="entry name" value="LD-transpeptidase_YkuD-like"/>
</dbReference>
<organism evidence="11 12">
    <name type="scientific">Stutzerimonas zhaodongensis</name>
    <dbReference type="NCBI Taxonomy" id="1176257"/>
    <lineage>
        <taxon>Bacteria</taxon>
        <taxon>Pseudomonadati</taxon>
        <taxon>Pseudomonadota</taxon>
        <taxon>Gammaproteobacteria</taxon>
        <taxon>Pseudomonadales</taxon>
        <taxon>Pseudomonadaceae</taxon>
        <taxon>Stutzerimonas</taxon>
    </lineage>
</organism>